<feature type="domain" description="DUF6824" evidence="1">
    <location>
        <begin position="350"/>
        <end position="391"/>
    </location>
</feature>
<dbReference type="EMBL" id="HBHI01007631">
    <property type="protein sequence ID" value="CAD9660718.1"/>
    <property type="molecule type" value="Transcribed_RNA"/>
</dbReference>
<dbReference type="InterPro" id="IPR049227">
    <property type="entry name" value="DUF6824"/>
</dbReference>
<dbReference type="Pfam" id="PF20710">
    <property type="entry name" value="DUF6824"/>
    <property type="match status" value="1"/>
</dbReference>
<protein>
    <recommendedName>
        <fullName evidence="1">DUF6824 domain-containing protein</fullName>
    </recommendedName>
</protein>
<evidence type="ECO:0000313" key="2">
    <source>
        <dbReference type="EMBL" id="CAD9660718.1"/>
    </source>
</evidence>
<accession>A0A7S2R552</accession>
<sequence>MKGDDVRKIFGQKSSIDASHLFSSNNPIRTKEEIDSFLARSMNQLSVQEREASYEELHGIVKENPETPERVNVWLHALDTHLNSIKAGSVYEVAEAMNRSYVARKSFRMMFLRADRYDAEMAANRMLNFMEIKKTLFGANKLVQKITLNDLDEDDIACLKSGSIQVAPEVDIASRPLLVGIPCLRQHKSMESELRSRYYILVTLVESEEVQIRGAIGIWYAVAPSNSPATEKKYVRNCGLLWSLPIHWAAAHFCCDNFFAYALSSATIYRMPQKQRVRLRMHHGDHSKCLNALTTFGIPREGIPLNGKMEASFIAHETWFAARKEKEVIQVMQEAHDRGRSFAVGVRPSDVLFGRGKGVQDHEGNIHLRKIIAQNQDAYDKASNPERTEMALAL</sequence>
<proteinExistence type="predicted"/>
<evidence type="ECO:0000259" key="1">
    <source>
        <dbReference type="Pfam" id="PF20710"/>
    </source>
</evidence>
<organism evidence="2">
    <name type="scientific">Eucampia antarctica</name>
    <dbReference type="NCBI Taxonomy" id="49252"/>
    <lineage>
        <taxon>Eukaryota</taxon>
        <taxon>Sar</taxon>
        <taxon>Stramenopiles</taxon>
        <taxon>Ochrophyta</taxon>
        <taxon>Bacillariophyta</taxon>
        <taxon>Mediophyceae</taxon>
        <taxon>Biddulphiophycidae</taxon>
        <taxon>Hemiaulales</taxon>
        <taxon>Hemiaulaceae</taxon>
        <taxon>Eucampia</taxon>
    </lineage>
</organism>
<gene>
    <name evidence="2" type="ORF">EANT1437_LOCUS3897</name>
</gene>
<name>A0A7S2R552_9STRA</name>
<reference evidence="2" key="1">
    <citation type="submission" date="2021-01" db="EMBL/GenBank/DDBJ databases">
        <authorList>
            <person name="Corre E."/>
            <person name="Pelletier E."/>
            <person name="Niang G."/>
            <person name="Scheremetjew M."/>
            <person name="Finn R."/>
            <person name="Kale V."/>
            <person name="Holt S."/>
            <person name="Cochrane G."/>
            <person name="Meng A."/>
            <person name="Brown T."/>
            <person name="Cohen L."/>
        </authorList>
    </citation>
    <scope>NUCLEOTIDE SEQUENCE</scope>
    <source>
        <strain evidence="2">CCMP1452</strain>
    </source>
</reference>
<dbReference type="AlphaFoldDB" id="A0A7S2R552"/>